<feature type="transmembrane region" description="Helical" evidence="1">
    <location>
        <begin position="13"/>
        <end position="31"/>
    </location>
</feature>
<evidence type="ECO:0000313" key="3">
    <source>
        <dbReference type="Proteomes" id="UP001140513"/>
    </source>
</evidence>
<organism evidence="2 3">
    <name type="scientific">Didymosphaeria variabile</name>
    <dbReference type="NCBI Taxonomy" id="1932322"/>
    <lineage>
        <taxon>Eukaryota</taxon>
        <taxon>Fungi</taxon>
        <taxon>Dikarya</taxon>
        <taxon>Ascomycota</taxon>
        <taxon>Pezizomycotina</taxon>
        <taxon>Dothideomycetes</taxon>
        <taxon>Pleosporomycetidae</taxon>
        <taxon>Pleosporales</taxon>
        <taxon>Massarineae</taxon>
        <taxon>Didymosphaeriaceae</taxon>
        <taxon>Didymosphaeria</taxon>
    </lineage>
</organism>
<sequence>MAFWGTPSTIRRIVGYVYQPVCFALIAAIATRYAPAIRQLFEAAKEQAAEITAFELVKSWSATVWSKKPLAPVRAAWMSPKIADTLDSMIRKHLGVVDGDELVAVQAAARAKAAQLSSLVDIAARLLRDLGLMLNRVCSALRAAFPGREELISAFIALTVWVSLAGFKVCAKLGLKVLTVVMLVGFMWTLIELE</sequence>
<keyword evidence="1" id="KW-0812">Transmembrane</keyword>
<dbReference type="GeneID" id="80915346"/>
<dbReference type="RefSeq" id="XP_056065845.1">
    <property type="nucleotide sequence ID" value="XM_056220542.1"/>
</dbReference>
<keyword evidence="1" id="KW-0472">Membrane</keyword>
<protein>
    <submittedName>
        <fullName evidence="2">Uncharacterized protein</fullName>
    </submittedName>
</protein>
<dbReference type="AlphaFoldDB" id="A0A9W8XAS4"/>
<evidence type="ECO:0000313" key="2">
    <source>
        <dbReference type="EMBL" id="KAJ4345681.1"/>
    </source>
</evidence>
<feature type="transmembrane region" description="Helical" evidence="1">
    <location>
        <begin position="173"/>
        <end position="191"/>
    </location>
</feature>
<accession>A0A9W8XAS4</accession>
<gene>
    <name evidence="2" type="ORF">N0V89_011816</name>
</gene>
<comment type="caution">
    <text evidence="2">The sequence shown here is derived from an EMBL/GenBank/DDBJ whole genome shotgun (WGS) entry which is preliminary data.</text>
</comment>
<feature type="transmembrane region" description="Helical" evidence="1">
    <location>
        <begin position="151"/>
        <end position="167"/>
    </location>
</feature>
<dbReference type="Proteomes" id="UP001140513">
    <property type="component" value="Unassembled WGS sequence"/>
</dbReference>
<proteinExistence type="predicted"/>
<evidence type="ECO:0000256" key="1">
    <source>
        <dbReference type="SAM" id="Phobius"/>
    </source>
</evidence>
<keyword evidence="1" id="KW-1133">Transmembrane helix</keyword>
<name>A0A9W8XAS4_9PLEO</name>
<keyword evidence="3" id="KW-1185">Reference proteome</keyword>
<dbReference type="EMBL" id="JAPEUX010000009">
    <property type="protein sequence ID" value="KAJ4345681.1"/>
    <property type="molecule type" value="Genomic_DNA"/>
</dbReference>
<reference evidence="2" key="1">
    <citation type="submission" date="2022-10" db="EMBL/GenBank/DDBJ databases">
        <title>Tapping the CABI collections for fungal endophytes: first genome assemblies for Collariella, Neodidymelliopsis, Ascochyta clinopodiicola, Didymella pomorum, Didymosphaeria variabile, Neocosmospora piperis and Neocucurbitaria cava.</title>
        <authorList>
            <person name="Hill R."/>
        </authorList>
    </citation>
    <scope>NUCLEOTIDE SEQUENCE</scope>
    <source>
        <strain evidence="2">IMI 356815</strain>
    </source>
</reference>